<dbReference type="PROSITE" id="PS50902">
    <property type="entry name" value="FLAVODOXIN_LIKE"/>
    <property type="match status" value="1"/>
</dbReference>
<feature type="domain" description="Flavodoxin-like" evidence="2">
    <location>
        <begin position="3"/>
        <end position="156"/>
    </location>
</feature>
<dbReference type="GO" id="GO:0070819">
    <property type="term" value="F:menaquinone-dependent protoporphyrinogen oxidase activity"/>
    <property type="evidence" value="ECO:0007669"/>
    <property type="project" value="TreeGrafter"/>
</dbReference>
<dbReference type="InterPro" id="IPR052200">
    <property type="entry name" value="Protoporphyrinogen_IX_DH"/>
</dbReference>
<reference evidence="3" key="1">
    <citation type="submission" date="2021-01" db="EMBL/GenBank/DDBJ databases">
        <title>Description of Breznakiella homolactica.</title>
        <authorList>
            <person name="Song Y."/>
            <person name="Brune A."/>
        </authorList>
    </citation>
    <scope>NUCLEOTIDE SEQUENCE</scope>
    <source>
        <strain evidence="3">RmG30</strain>
    </source>
</reference>
<dbReference type="GO" id="GO:0010181">
    <property type="term" value="F:FMN binding"/>
    <property type="evidence" value="ECO:0007669"/>
    <property type="project" value="InterPro"/>
</dbReference>
<dbReference type="SUPFAM" id="SSF52218">
    <property type="entry name" value="Flavoproteins"/>
    <property type="match status" value="1"/>
</dbReference>
<organism evidence="3 4">
    <name type="scientific">Breznakiella homolactica</name>
    <dbReference type="NCBI Taxonomy" id="2798577"/>
    <lineage>
        <taxon>Bacteria</taxon>
        <taxon>Pseudomonadati</taxon>
        <taxon>Spirochaetota</taxon>
        <taxon>Spirochaetia</taxon>
        <taxon>Spirochaetales</taxon>
        <taxon>Breznakiellaceae</taxon>
        <taxon>Breznakiella</taxon>
    </lineage>
</organism>
<dbReference type="Pfam" id="PF12724">
    <property type="entry name" value="Flavodoxin_5"/>
    <property type="match status" value="1"/>
</dbReference>
<evidence type="ECO:0000313" key="4">
    <source>
        <dbReference type="Proteomes" id="UP000595917"/>
    </source>
</evidence>
<comment type="cofactor">
    <cofactor evidence="1">
        <name>FMN</name>
        <dbReference type="ChEBI" id="CHEBI:58210"/>
    </cofactor>
</comment>
<accession>A0A7T7XL92</accession>
<dbReference type="PANTHER" id="PTHR38030:SF2">
    <property type="entry name" value="PROTOPORPHYRINOGEN IX DEHYDROGENASE [QUINONE]"/>
    <property type="match status" value="1"/>
</dbReference>
<dbReference type="InterPro" id="IPR026816">
    <property type="entry name" value="Flavodoxin_dom"/>
</dbReference>
<dbReference type="GO" id="GO:0009055">
    <property type="term" value="F:electron transfer activity"/>
    <property type="evidence" value="ECO:0007669"/>
    <property type="project" value="InterPro"/>
</dbReference>
<evidence type="ECO:0000256" key="1">
    <source>
        <dbReference type="ARBA" id="ARBA00001917"/>
    </source>
</evidence>
<dbReference type="InterPro" id="IPR001226">
    <property type="entry name" value="Flavodoxin_CS"/>
</dbReference>
<dbReference type="GO" id="GO:0006783">
    <property type="term" value="P:heme biosynthetic process"/>
    <property type="evidence" value="ECO:0007669"/>
    <property type="project" value="TreeGrafter"/>
</dbReference>
<dbReference type="AlphaFoldDB" id="A0A7T7XL92"/>
<dbReference type="KEGG" id="bhc:JFL75_16250"/>
<protein>
    <recommendedName>
        <fullName evidence="2">Flavodoxin-like domain-containing protein</fullName>
    </recommendedName>
</protein>
<evidence type="ECO:0000313" key="3">
    <source>
        <dbReference type="EMBL" id="QQO08469.1"/>
    </source>
</evidence>
<proteinExistence type="predicted"/>
<dbReference type="EMBL" id="CP067089">
    <property type="protein sequence ID" value="QQO08469.1"/>
    <property type="molecule type" value="Genomic_DNA"/>
</dbReference>
<dbReference type="RefSeq" id="WP_215625775.1">
    <property type="nucleotide sequence ID" value="NZ_CP067089.2"/>
</dbReference>
<sequence>MKTLILYATKHGATEKIAELIAEELPGSELFNIRKSPAPSLGQYDTVILGSPLTAGRIRKEIREFSKKNESVLLGKKLGLFVSGLSDTGDEQYFETNFPPALAAGAAAKAFLGGIYDPAKCNAFERMVIKAASKLTVYTSVINRDRISLFARKLSQ</sequence>
<dbReference type="Proteomes" id="UP000595917">
    <property type="component" value="Chromosome"/>
</dbReference>
<dbReference type="PROSITE" id="PS00201">
    <property type="entry name" value="FLAVODOXIN"/>
    <property type="match status" value="1"/>
</dbReference>
<dbReference type="Gene3D" id="3.40.50.360">
    <property type="match status" value="1"/>
</dbReference>
<dbReference type="InterPro" id="IPR008254">
    <property type="entry name" value="Flavodoxin/NO_synth"/>
</dbReference>
<keyword evidence="4" id="KW-1185">Reference proteome</keyword>
<evidence type="ECO:0000259" key="2">
    <source>
        <dbReference type="PROSITE" id="PS50902"/>
    </source>
</evidence>
<gene>
    <name evidence="3" type="ORF">JFL75_16250</name>
</gene>
<dbReference type="PANTHER" id="PTHR38030">
    <property type="entry name" value="PROTOPORPHYRINOGEN IX DEHYDROGENASE [MENAQUINONE]"/>
    <property type="match status" value="1"/>
</dbReference>
<dbReference type="InterPro" id="IPR029039">
    <property type="entry name" value="Flavoprotein-like_sf"/>
</dbReference>
<name>A0A7T7XL92_9SPIR</name>